<dbReference type="CDD" id="cd00167">
    <property type="entry name" value="SANT"/>
    <property type="match status" value="1"/>
</dbReference>
<feature type="compositionally biased region" description="Low complexity" evidence="1">
    <location>
        <begin position="34"/>
        <end position="54"/>
    </location>
</feature>
<feature type="compositionally biased region" description="Low complexity" evidence="1">
    <location>
        <begin position="469"/>
        <end position="486"/>
    </location>
</feature>
<reference evidence="2" key="1">
    <citation type="submission" date="2023-11" db="EMBL/GenBank/DDBJ databases">
        <authorList>
            <person name="Alioto T."/>
            <person name="Alioto T."/>
            <person name="Gomez Garrido J."/>
        </authorList>
    </citation>
    <scope>NUCLEOTIDE SEQUENCE</scope>
</reference>
<protein>
    <submittedName>
        <fullName evidence="2">Uncharacterized protein RCC_02219</fullName>
    </submittedName>
</protein>
<dbReference type="InterPro" id="IPR001005">
    <property type="entry name" value="SANT/Myb"/>
</dbReference>
<feature type="compositionally biased region" description="Basic residues" evidence="1">
    <location>
        <begin position="515"/>
        <end position="524"/>
    </location>
</feature>
<organism evidence="2 3">
    <name type="scientific">Lecanosticta acicola</name>
    <dbReference type="NCBI Taxonomy" id="111012"/>
    <lineage>
        <taxon>Eukaryota</taxon>
        <taxon>Fungi</taxon>
        <taxon>Dikarya</taxon>
        <taxon>Ascomycota</taxon>
        <taxon>Pezizomycotina</taxon>
        <taxon>Dothideomycetes</taxon>
        <taxon>Dothideomycetidae</taxon>
        <taxon>Mycosphaerellales</taxon>
        <taxon>Mycosphaerellaceae</taxon>
        <taxon>Lecanosticta</taxon>
    </lineage>
</organism>
<keyword evidence="3" id="KW-1185">Reference proteome</keyword>
<feature type="compositionally biased region" description="Low complexity" evidence="1">
    <location>
        <begin position="499"/>
        <end position="514"/>
    </location>
</feature>
<dbReference type="AlphaFoldDB" id="A0AAI8YVF8"/>
<feature type="compositionally biased region" description="Low complexity" evidence="1">
    <location>
        <begin position="609"/>
        <end position="627"/>
    </location>
</feature>
<sequence>MAKPSKATLVEPLPPRTTRQTRASVEPSERARPATRAARNNPGTADTAANANANAKRRGRSKKGVEPPALAEVEEDTNIDQAQLDAQLQAQAQLQDEHAVDAEDLERRRISRGNASVISGTTAKTSFSQEETSRMDPEVMIDVLPGLLSSCEELLRLLIPHGSETNPVIWKEIRTSGSRHSKLYHNRLASINVHKPNFGSQEYISPRHVLKALLGVADTTNIPEEPWRPDNFIFKINLTQMLNSLLIVCDPSDWAEEHTSMLERLHTWFLDAIAGREFSYETLSFFLELSAHVTIARLDAHINSEPHFSPHAVIESQFFDDEDRLVHFDSLGLQTVDEEVRNDAVQRIRESVDDMKKPFPVDNATNATASNGRLKAIYRWDALGRSAIEYAESRMRDLHERLEQAGGTTSILEGLAEETERRANEKIAQGIRQSVGKQSSKGRSSFGGKNNLARIREMEKQAQMAERNASAPAPTAQMTATAGTQQEPSRSSDAAPQRSLQANAAEVAQASASSRAHHNGKQKARWTDPQPSAQRISPIPGDSPRPMQKGRGDSAMPSSSRPAKRGYEQVEDEEEVPDPTQDDGFQVDTRDLTAADARRRQVSFPNAPRPQARATSSAAPPRSTSTSVNPGPSPAKRQRKNPGSSMPDPIQPLGAGDDDIPQDQIWARQKAMSKFNRIGTVDRAPQRRTEWSEDEENALIELIEEHGEGGISYAGLKTIDNDLPPDERRLSRRTAEDMRFKARNMKVVMLQADGRLPENFVHVVLGKKEIEKVRSRGIAYEQERIRGLRFDVD</sequence>
<feature type="compositionally biased region" description="Polar residues" evidence="1">
    <location>
        <begin position="431"/>
        <end position="443"/>
    </location>
</feature>
<evidence type="ECO:0000313" key="3">
    <source>
        <dbReference type="Proteomes" id="UP001296104"/>
    </source>
</evidence>
<accession>A0AAI8YVF8</accession>
<feature type="compositionally biased region" description="Acidic residues" evidence="1">
    <location>
        <begin position="569"/>
        <end position="581"/>
    </location>
</feature>
<name>A0AAI8YVF8_9PEZI</name>
<dbReference type="EMBL" id="CAVMBE010000012">
    <property type="protein sequence ID" value="CAK3917215.1"/>
    <property type="molecule type" value="Genomic_DNA"/>
</dbReference>
<dbReference type="Gene3D" id="1.10.10.60">
    <property type="entry name" value="Homeodomain-like"/>
    <property type="match status" value="1"/>
</dbReference>
<proteinExistence type="predicted"/>
<comment type="caution">
    <text evidence="2">The sequence shown here is derived from an EMBL/GenBank/DDBJ whole genome shotgun (WGS) entry which is preliminary data.</text>
</comment>
<evidence type="ECO:0000313" key="2">
    <source>
        <dbReference type="EMBL" id="CAK3917215.1"/>
    </source>
</evidence>
<evidence type="ECO:0000256" key="1">
    <source>
        <dbReference type="SAM" id="MobiDB-lite"/>
    </source>
</evidence>
<feature type="compositionally biased region" description="Basic and acidic residues" evidence="1">
    <location>
        <begin position="588"/>
        <end position="599"/>
    </location>
</feature>
<dbReference type="Proteomes" id="UP001296104">
    <property type="component" value="Unassembled WGS sequence"/>
</dbReference>
<feature type="region of interest" description="Disordered" evidence="1">
    <location>
        <begin position="1"/>
        <end position="68"/>
    </location>
</feature>
<gene>
    <name evidence="2" type="ORF">LECACI_7A002711</name>
</gene>
<feature type="region of interest" description="Disordered" evidence="1">
    <location>
        <begin position="423"/>
        <end position="660"/>
    </location>
</feature>